<feature type="signal peptide" evidence="2">
    <location>
        <begin position="1"/>
        <end position="18"/>
    </location>
</feature>
<feature type="transmembrane region" description="Helical" evidence="1">
    <location>
        <begin position="93"/>
        <end position="113"/>
    </location>
</feature>
<dbReference type="AlphaFoldDB" id="A0A7C9VVA2"/>
<sequence>MLATIVLASAVNTAVSFAAQELGASAEVIQGLAPQAYVFLTAIGVVVAAVAWALIRRRAARPNAVLRKVVPIVVAVSLVPDLLLFGMPGASPVGVIALMLMHVVVAAVAVPIFRKVLPLPADRSQDATVRA</sequence>
<evidence type="ECO:0000313" key="3">
    <source>
        <dbReference type="EMBL" id="NGY63195.1"/>
    </source>
</evidence>
<evidence type="ECO:0008006" key="5">
    <source>
        <dbReference type="Google" id="ProtNLM"/>
    </source>
</evidence>
<evidence type="ECO:0000256" key="2">
    <source>
        <dbReference type="SAM" id="SignalP"/>
    </source>
</evidence>
<keyword evidence="1" id="KW-0812">Transmembrane</keyword>
<keyword evidence="1" id="KW-1133">Transmembrane helix</keyword>
<dbReference type="Proteomes" id="UP000481360">
    <property type="component" value="Unassembled WGS sequence"/>
</dbReference>
<feature type="transmembrane region" description="Helical" evidence="1">
    <location>
        <begin position="34"/>
        <end position="54"/>
    </location>
</feature>
<dbReference type="InterPro" id="IPR045713">
    <property type="entry name" value="DUF6069"/>
</dbReference>
<proteinExistence type="predicted"/>
<keyword evidence="1" id="KW-0472">Membrane</keyword>
<reference evidence="3 4" key="1">
    <citation type="submission" date="2020-03" db="EMBL/GenBank/DDBJ databases">
        <title>Isolation and identification of active actinomycetes.</title>
        <authorList>
            <person name="Sun X."/>
        </authorList>
    </citation>
    <scope>NUCLEOTIDE SEQUENCE [LARGE SCALE GENOMIC DNA]</scope>
    <source>
        <strain evidence="3 4">NEAU-D13</strain>
    </source>
</reference>
<keyword evidence="2" id="KW-0732">Signal</keyword>
<protein>
    <recommendedName>
        <fullName evidence="5">PEP-CTERM protein-sorting domain-containing protein</fullName>
    </recommendedName>
</protein>
<feature type="chain" id="PRO_5028965445" description="PEP-CTERM protein-sorting domain-containing protein" evidence="2">
    <location>
        <begin position="19"/>
        <end position="131"/>
    </location>
</feature>
<keyword evidence="4" id="KW-1185">Reference proteome</keyword>
<name>A0A7C9VVA2_9PSEU</name>
<dbReference type="Pfam" id="PF19545">
    <property type="entry name" value="DUF6069"/>
    <property type="match status" value="1"/>
</dbReference>
<evidence type="ECO:0000313" key="4">
    <source>
        <dbReference type="Proteomes" id="UP000481360"/>
    </source>
</evidence>
<comment type="caution">
    <text evidence="3">The sequence shown here is derived from an EMBL/GenBank/DDBJ whole genome shotgun (WGS) entry which is preliminary data.</text>
</comment>
<dbReference type="EMBL" id="JAAMPJ010000009">
    <property type="protein sequence ID" value="NGY63195.1"/>
    <property type="molecule type" value="Genomic_DNA"/>
</dbReference>
<accession>A0A7C9VVA2</accession>
<feature type="transmembrane region" description="Helical" evidence="1">
    <location>
        <begin position="66"/>
        <end position="87"/>
    </location>
</feature>
<organism evidence="3 4">
    <name type="scientific">Lentzea alba</name>
    <dbReference type="NCBI Taxonomy" id="2714351"/>
    <lineage>
        <taxon>Bacteria</taxon>
        <taxon>Bacillati</taxon>
        <taxon>Actinomycetota</taxon>
        <taxon>Actinomycetes</taxon>
        <taxon>Pseudonocardiales</taxon>
        <taxon>Pseudonocardiaceae</taxon>
        <taxon>Lentzea</taxon>
    </lineage>
</organism>
<gene>
    <name evidence="3" type="ORF">G7043_30175</name>
</gene>
<evidence type="ECO:0000256" key="1">
    <source>
        <dbReference type="SAM" id="Phobius"/>
    </source>
</evidence>